<feature type="domain" description="DUF7791" evidence="2">
    <location>
        <begin position="124"/>
        <end position="317"/>
    </location>
</feature>
<dbReference type="EMBL" id="JAANBB010000022">
    <property type="protein sequence ID" value="KAF7555299.1"/>
    <property type="molecule type" value="Genomic_DNA"/>
</dbReference>
<keyword evidence="4" id="KW-1185">Reference proteome</keyword>
<dbReference type="InterPro" id="IPR056693">
    <property type="entry name" value="DUF7791"/>
</dbReference>
<protein>
    <recommendedName>
        <fullName evidence="2">DUF7791 domain-containing protein</fullName>
    </recommendedName>
</protein>
<dbReference type="OrthoDB" id="443402at2759"/>
<evidence type="ECO:0000256" key="1">
    <source>
        <dbReference type="SAM" id="MobiDB-lite"/>
    </source>
</evidence>
<accession>A0A9P5LBS9</accession>
<dbReference type="Pfam" id="PF25053">
    <property type="entry name" value="DUF7791"/>
    <property type="match status" value="1"/>
</dbReference>
<evidence type="ECO:0000313" key="4">
    <source>
        <dbReference type="Proteomes" id="UP000722485"/>
    </source>
</evidence>
<dbReference type="PANTHER" id="PTHR10039">
    <property type="entry name" value="AMELOGENIN"/>
    <property type="match status" value="1"/>
</dbReference>
<feature type="region of interest" description="Disordered" evidence="1">
    <location>
        <begin position="236"/>
        <end position="272"/>
    </location>
</feature>
<feature type="compositionally biased region" description="Pro residues" evidence="1">
    <location>
        <begin position="260"/>
        <end position="269"/>
    </location>
</feature>
<dbReference type="AlphaFoldDB" id="A0A9P5LBS9"/>
<proteinExistence type="predicted"/>
<name>A0A9P5LBS9_9HYPO</name>
<sequence>MAISFPNFKACLSSRPWVIFQEALLHDPSLQLEDLTYPDIIAYVECHFNTNSGFTALGRRDPKFAASLTENIAKKSSGVFLWVNPVVRSLLSGLSNFDRISDLQRRLDELPSDLEHFFQRIFDSIDPFYAEQANQMFRIVDIAEGKLTALGLCFADEDEDPETMQFVLDFPVRPLSAEEKEDMYEQAKRRLNTCCKGFLEVPNADYEAAVASYSSNSSIRLDDVLSLPSPPHRLPIPSSYSSSNHYPTPLNTSPPYATSQPPPSPSPPPHLRKVTYLHRTVRDFLKSAQIDEKIRSNAGSFDSTLSLLQSNMLMVKVWEFGYGKHHSLPDLEDIMKYAVLVEKSRKLNHAFLDELERVMTSHFESDKRCVEANKTSSIRHWAAACGPIGRKPPDTFLELAAMYELQSYVAAKISQKGTVFLDQDERPILDRIVTQYEDYLAFREPKFYEKLKPIPSLGLIDVG</sequence>
<organism evidence="3 4">
    <name type="scientific">Cylindrodendrum hubeiense</name>
    <dbReference type="NCBI Taxonomy" id="595255"/>
    <lineage>
        <taxon>Eukaryota</taxon>
        <taxon>Fungi</taxon>
        <taxon>Dikarya</taxon>
        <taxon>Ascomycota</taxon>
        <taxon>Pezizomycotina</taxon>
        <taxon>Sordariomycetes</taxon>
        <taxon>Hypocreomycetidae</taxon>
        <taxon>Hypocreales</taxon>
        <taxon>Nectriaceae</taxon>
        <taxon>Cylindrodendrum</taxon>
    </lineage>
</organism>
<gene>
    <name evidence="3" type="ORF">G7Z17_g2295</name>
</gene>
<evidence type="ECO:0000313" key="3">
    <source>
        <dbReference type="EMBL" id="KAF7555299.1"/>
    </source>
</evidence>
<dbReference type="Proteomes" id="UP000722485">
    <property type="component" value="Unassembled WGS sequence"/>
</dbReference>
<evidence type="ECO:0000259" key="2">
    <source>
        <dbReference type="Pfam" id="PF25053"/>
    </source>
</evidence>
<comment type="caution">
    <text evidence="3">The sequence shown here is derived from an EMBL/GenBank/DDBJ whole genome shotgun (WGS) entry which is preliminary data.</text>
</comment>
<feature type="compositionally biased region" description="Polar residues" evidence="1">
    <location>
        <begin position="238"/>
        <end position="251"/>
    </location>
</feature>
<dbReference type="PANTHER" id="PTHR10039:SF5">
    <property type="entry name" value="NACHT DOMAIN-CONTAINING PROTEIN"/>
    <property type="match status" value="1"/>
</dbReference>
<reference evidence="3" key="1">
    <citation type="submission" date="2020-03" db="EMBL/GenBank/DDBJ databases">
        <title>Draft Genome Sequence of Cylindrodendrum hubeiense.</title>
        <authorList>
            <person name="Buettner E."/>
            <person name="Kellner H."/>
        </authorList>
    </citation>
    <scope>NUCLEOTIDE SEQUENCE</scope>
    <source>
        <strain evidence="3">IHI 201604</strain>
    </source>
</reference>